<dbReference type="Proteomes" id="UP000822688">
    <property type="component" value="Chromosome V"/>
</dbReference>
<comment type="caution">
    <text evidence="1">The sequence shown here is derived from an EMBL/GenBank/DDBJ whole genome shotgun (WGS) entry which is preliminary data.</text>
</comment>
<evidence type="ECO:0000313" key="1">
    <source>
        <dbReference type="EMBL" id="KAG0574201.1"/>
    </source>
</evidence>
<name>A0A8T0HTW1_CERPU</name>
<accession>A0A8T0HTW1</accession>
<gene>
    <name evidence="1" type="ORF">KC19_VG243300</name>
</gene>
<evidence type="ECO:0000313" key="2">
    <source>
        <dbReference type="Proteomes" id="UP000822688"/>
    </source>
</evidence>
<dbReference type="AlphaFoldDB" id="A0A8T0HTW1"/>
<reference evidence="1" key="1">
    <citation type="submission" date="2020-06" db="EMBL/GenBank/DDBJ databases">
        <title>WGS assembly of Ceratodon purpureus strain R40.</title>
        <authorList>
            <person name="Carey S.B."/>
            <person name="Jenkins J."/>
            <person name="Shu S."/>
            <person name="Lovell J.T."/>
            <person name="Sreedasyam A."/>
            <person name="Maumus F."/>
            <person name="Tiley G.P."/>
            <person name="Fernandez-Pozo N."/>
            <person name="Barry K."/>
            <person name="Chen C."/>
            <person name="Wang M."/>
            <person name="Lipzen A."/>
            <person name="Daum C."/>
            <person name="Saski C.A."/>
            <person name="Payton A.C."/>
            <person name="Mcbreen J.C."/>
            <person name="Conrad R.E."/>
            <person name="Kollar L.M."/>
            <person name="Olsson S."/>
            <person name="Huttunen S."/>
            <person name="Landis J.B."/>
            <person name="Wickett N.J."/>
            <person name="Johnson M.G."/>
            <person name="Rensing S.A."/>
            <person name="Grimwood J."/>
            <person name="Schmutz J."/>
            <person name="Mcdaniel S.F."/>
        </authorList>
    </citation>
    <scope>NUCLEOTIDE SEQUENCE</scope>
    <source>
        <strain evidence="1">R40</strain>
    </source>
</reference>
<dbReference type="EMBL" id="CM026426">
    <property type="protein sequence ID" value="KAG0574201.1"/>
    <property type="molecule type" value="Genomic_DNA"/>
</dbReference>
<protein>
    <submittedName>
        <fullName evidence="1">Uncharacterized protein</fullName>
    </submittedName>
</protein>
<keyword evidence="2" id="KW-1185">Reference proteome</keyword>
<organism evidence="1 2">
    <name type="scientific">Ceratodon purpureus</name>
    <name type="common">Fire moss</name>
    <name type="synonym">Dicranum purpureum</name>
    <dbReference type="NCBI Taxonomy" id="3225"/>
    <lineage>
        <taxon>Eukaryota</taxon>
        <taxon>Viridiplantae</taxon>
        <taxon>Streptophyta</taxon>
        <taxon>Embryophyta</taxon>
        <taxon>Bryophyta</taxon>
        <taxon>Bryophytina</taxon>
        <taxon>Bryopsida</taxon>
        <taxon>Dicranidae</taxon>
        <taxon>Pseudoditrichales</taxon>
        <taxon>Ditrichaceae</taxon>
        <taxon>Ceratodon</taxon>
    </lineage>
</organism>
<proteinExistence type="predicted"/>
<sequence>MRPTRLGDAYHIERALATRQEFPDIHVVAKKCHGFKSQFVQTVKTYHRKYGYDSKLTKPLMGTQAVPFVGKELLQNIQGRHTKLFF</sequence>